<keyword evidence="3" id="KW-1185">Reference proteome</keyword>
<dbReference type="InterPro" id="IPR026341">
    <property type="entry name" value="T9SS_type_B"/>
</dbReference>
<accession>A0A095V1W8</accession>
<dbReference type="STRING" id="1453498.LG45_04175"/>
<dbReference type="Gene3D" id="2.60.120.260">
    <property type="entry name" value="Galactose-binding domain-like"/>
    <property type="match status" value="2"/>
</dbReference>
<evidence type="ECO:0008006" key="4">
    <source>
        <dbReference type="Google" id="ProtNLM"/>
    </source>
</evidence>
<dbReference type="eggNOG" id="COG3291">
    <property type="taxonomic scope" value="Bacteria"/>
</dbReference>
<dbReference type="Proteomes" id="UP000029554">
    <property type="component" value="Unassembled WGS sequence"/>
</dbReference>
<gene>
    <name evidence="2" type="ORF">LG45_04175</name>
</gene>
<evidence type="ECO:0000313" key="2">
    <source>
        <dbReference type="EMBL" id="KGD68850.1"/>
    </source>
</evidence>
<dbReference type="EMBL" id="JRHH01000002">
    <property type="protein sequence ID" value="KGD68850.1"/>
    <property type="molecule type" value="Genomic_DNA"/>
</dbReference>
<dbReference type="InterPro" id="IPR014755">
    <property type="entry name" value="Cu-Rt/internalin_Ig-like"/>
</dbReference>
<name>A0A095V1W8_9FLAO</name>
<dbReference type="OrthoDB" id="1391397at2"/>
<organism evidence="2 3">
    <name type="scientific">Flavobacterium aquatile LMG 4008 = ATCC 11947</name>
    <dbReference type="NCBI Taxonomy" id="1453498"/>
    <lineage>
        <taxon>Bacteria</taxon>
        <taxon>Pseudomonadati</taxon>
        <taxon>Bacteroidota</taxon>
        <taxon>Flavobacteriia</taxon>
        <taxon>Flavobacteriales</taxon>
        <taxon>Flavobacteriaceae</taxon>
        <taxon>Flavobacterium</taxon>
    </lineage>
</organism>
<dbReference type="NCBIfam" id="TIGR04131">
    <property type="entry name" value="Bac_Flav_CTERM"/>
    <property type="match status" value="1"/>
</dbReference>
<keyword evidence="1" id="KW-0732">Signal</keyword>
<dbReference type="Pfam" id="PF13585">
    <property type="entry name" value="CHU_C"/>
    <property type="match status" value="1"/>
</dbReference>
<evidence type="ECO:0000313" key="3">
    <source>
        <dbReference type="Proteomes" id="UP000029554"/>
    </source>
</evidence>
<sequence>MKIYYSFFFKKIQILLCLVIFGKFSVNSQILTNGNFETGGSGVGFFVHDYTLINPLTGTSNPGFYARTTNPTLMNSNYISGGDHTTGSGNMLVVDGSTLANRFIWTTSDTGGAIGGFTIGSTYTFSYWIKSVSNDVTSVEATRANIGLTFVNTSNISPTALNNLAPLPSQGWQQVSYSFVATANNVLIRLRTINNGTIGNDFALDDFSITEGGLPFVGSYTSINPACPNSTDGSINVNLSGGSLPYGTFTLSGTANQTNTTGIFSGLTEGTYSISVTDAAGQVYSQSNIVLVAPNNLILSNPITICEGEATPLSVSGGNGTYTWTANPTDNSITNPNSATQNVSPSVTTTYTVTSGVASSTTNLVFNGDFSLGNTGFTTEYNQIADPNPFGVQSSYDIVTNPNSWFTAFASFGDHTSGTGNLMVFDGSTDPTGTIKAWCSGTPIAVLPNKSYTFSYYVASAAPQNPAKLEVLINGISLAPPVTAPSTTGVWTLVSHVWNSGTSTTADICIYDREFVDFGNDFALDDISLVETLTCLYEKTVTVTVNPQVIPTFNAVNPICVGETLNALPTTSLNGYIGSWSPALNNSATTTYTFTPNAGQCATTATLTIDVSPVPEFSIIEGCNGTNYTLSAVENNASNSSYEWFNPSNNLISNEASVIISTPGIYRLIVTDDGCSVEETINVLAPFCTIQKGISPNNDGRNDNFDLASYNVNNLKIFNRYGTIAYNKSGYRDEWFGQSNKGDELPDGTYYYVIDFADLETKTGWIYISREQ</sequence>
<comment type="caution">
    <text evidence="2">The sequence shown here is derived from an EMBL/GenBank/DDBJ whole genome shotgun (WGS) entry which is preliminary data.</text>
</comment>
<proteinExistence type="predicted"/>
<evidence type="ECO:0000256" key="1">
    <source>
        <dbReference type="ARBA" id="ARBA00022729"/>
    </source>
</evidence>
<reference evidence="2 3" key="1">
    <citation type="submission" date="2014-09" db="EMBL/GenBank/DDBJ databases">
        <title>Whole Genome Shotgun of Flavobacterium aquatile LMG 4008.</title>
        <authorList>
            <person name="Gale A.N."/>
            <person name="Pipes S.E."/>
            <person name="Newman J.D."/>
        </authorList>
    </citation>
    <scope>NUCLEOTIDE SEQUENCE [LARGE SCALE GENOMIC DNA]</scope>
    <source>
        <strain evidence="2 3">LMG 4008</strain>
    </source>
</reference>
<protein>
    <recommendedName>
        <fullName evidence="4">Ig-like domain-containing protein</fullName>
    </recommendedName>
</protein>
<dbReference type="RefSeq" id="WP_035124654.1">
    <property type="nucleotide sequence ID" value="NZ_JRHH01000002.1"/>
</dbReference>
<dbReference type="Gene3D" id="2.60.40.1220">
    <property type="match status" value="1"/>
</dbReference>
<dbReference type="AlphaFoldDB" id="A0A095V1W8"/>